<dbReference type="PANTHER" id="PTHR36057:SF1">
    <property type="entry name" value="LIPOPROTEIN LIPID ATTACHMENT SITE-LIKE PROTEIN, PUTATIVE (DUF1223)-RELATED"/>
    <property type="match status" value="1"/>
</dbReference>
<proteinExistence type="predicted"/>
<sequence precursor="true">MKIIASLVMAVWMTLPIEASAQSGGPATDLVVVELFTSQGCSSCPPADALLQQLTARSDVLPLALHVDYWDYIGWKDQFADPAFTRRQKGYAHEGGRQMVYTPQMIINGQEDVVGANAMKLSDAIAAHKVQPSLVAIAVDGTSSGTGDISLALRRADAAPLLSGPISIQLVRYAPLKTVDISRGELAGRRLDYANVVEQLDRVAEWDGQGTLELSITLTDTRPAALLVQQAPYGAILAAAKLN</sequence>
<dbReference type="RefSeq" id="WP_072504861.1">
    <property type="nucleotide sequence ID" value="NZ_CP016364.1"/>
</dbReference>
<dbReference type="AlphaFoldDB" id="A0A1L3I5F2"/>
<dbReference type="InterPro" id="IPR036249">
    <property type="entry name" value="Thioredoxin-like_sf"/>
</dbReference>
<evidence type="ECO:0000256" key="1">
    <source>
        <dbReference type="SAM" id="SignalP"/>
    </source>
</evidence>
<dbReference type="EMBL" id="CP016364">
    <property type="protein sequence ID" value="APG47327.1"/>
    <property type="molecule type" value="Genomic_DNA"/>
</dbReference>
<keyword evidence="1" id="KW-0732">Signal</keyword>
<name>A0A1L3I5F2_9RHOB</name>
<dbReference type="OrthoDB" id="9808254at2"/>
<dbReference type="InterPro" id="IPR010634">
    <property type="entry name" value="DUF1223"/>
</dbReference>
<evidence type="ECO:0000313" key="2">
    <source>
        <dbReference type="EMBL" id="APG47327.1"/>
    </source>
</evidence>
<accession>A0A1L3I5F2</accession>
<protein>
    <submittedName>
        <fullName evidence="2">Putative secreted protein</fullName>
    </submittedName>
</protein>
<keyword evidence="3" id="KW-1185">Reference proteome</keyword>
<reference evidence="3" key="1">
    <citation type="submission" date="2016-07" db="EMBL/GenBank/DDBJ databases">
        <title>Phaeobacter portensis sp. nov., a tropodithietic acid producing bacterium isolated from a German harbor.</title>
        <authorList>
            <person name="Freese H.M."/>
            <person name="Bunk B."/>
            <person name="Breider S."/>
            <person name="Brinkhoff T."/>
        </authorList>
    </citation>
    <scope>NUCLEOTIDE SEQUENCE [LARGE SCALE GENOMIC DNA]</scope>
    <source>
        <strain evidence="3">P97</strain>
    </source>
</reference>
<dbReference type="KEGG" id="php:PhaeoP97_01919"/>
<dbReference type="PANTHER" id="PTHR36057">
    <property type="match status" value="1"/>
</dbReference>
<feature type="signal peptide" evidence="1">
    <location>
        <begin position="1"/>
        <end position="21"/>
    </location>
</feature>
<dbReference type="Pfam" id="PF06764">
    <property type="entry name" value="DUF1223"/>
    <property type="match status" value="1"/>
</dbReference>
<dbReference type="SUPFAM" id="SSF52833">
    <property type="entry name" value="Thioredoxin-like"/>
    <property type="match status" value="1"/>
</dbReference>
<organism evidence="2 3">
    <name type="scientific">Phaeobacter porticola</name>
    <dbReference type="NCBI Taxonomy" id="1844006"/>
    <lineage>
        <taxon>Bacteria</taxon>
        <taxon>Pseudomonadati</taxon>
        <taxon>Pseudomonadota</taxon>
        <taxon>Alphaproteobacteria</taxon>
        <taxon>Rhodobacterales</taxon>
        <taxon>Roseobacteraceae</taxon>
        <taxon>Phaeobacter</taxon>
    </lineage>
</organism>
<gene>
    <name evidence="2" type="ORF">PhaeoP97_01919</name>
</gene>
<evidence type="ECO:0000313" key="3">
    <source>
        <dbReference type="Proteomes" id="UP000183859"/>
    </source>
</evidence>
<dbReference type="STRING" id="1844006.PhaeoP97_01919"/>
<dbReference type="Proteomes" id="UP000183859">
    <property type="component" value="Chromosome"/>
</dbReference>
<feature type="chain" id="PRO_5012837618" evidence="1">
    <location>
        <begin position="22"/>
        <end position="243"/>
    </location>
</feature>